<evidence type="ECO:0000259" key="1">
    <source>
        <dbReference type="Pfam" id="PF00144"/>
    </source>
</evidence>
<dbReference type="Gene3D" id="3.40.710.10">
    <property type="entry name" value="DD-peptidase/beta-lactamase superfamily"/>
    <property type="match status" value="1"/>
</dbReference>
<dbReference type="SUPFAM" id="SSF56601">
    <property type="entry name" value="beta-lactamase/transpeptidase-like"/>
    <property type="match status" value="1"/>
</dbReference>
<dbReference type="InterPro" id="IPR001466">
    <property type="entry name" value="Beta-lactam-related"/>
</dbReference>
<keyword evidence="2" id="KW-0378">Hydrolase</keyword>
<dbReference type="EMBL" id="QLIX01000024">
    <property type="protein sequence ID" value="RAI56271.1"/>
    <property type="molecule type" value="Genomic_DNA"/>
</dbReference>
<organism evidence="2 3">
    <name type="scientific">Roseicella frigidaeris</name>
    <dbReference type="NCBI Taxonomy" id="2230885"/>
    <lineage>
        <taxon>Bacteria</taxon>
        <taxon>Pseudomonadati</taxon>
        <taxon>Pseudomonadota</taxon>
        <taxon>Alphaproteobacteria</taxon>
        <taxon>Acetobacterales</taxon>
        <taxon>Roseomonadaceae</taxon>
        <taxon>Roseicella</taxon>
    </lineage>
</organism>
<evidence type="ECO:0000313" key="3">
    <source>
        <dbReference type="Proteomes" id="UP000249065"/>
    </source>
</evidence>
<dbReference type="RefSeq" id="WP_111472016.1">
    <property type="nucleotide sequence ID" value="NZ_QLIX01000024.1"/>
</dbReference>
<dbReference type="Pfam" id="PF00144">
    <property type="entry name" value="Beta-lactamase"/>
    <property type="match status" value="1"/>
</dbReference>
<sequence>MPQDVAATGEGAILPRAGRPEEAGLSGAALARLGAWLQAEVDAGRIPGAVVAIGRGGRLAFEQAIGFRDREAGAPMRLDSLFQIASMTKPVTSVAAMQLVEEGRLMLWHPVSRYLPEFATLTVGLERAPMQREPLVIDLMRHTAGLAYGALPIPGGAGAHPVQEAYVAAKVNDIGQSGEAFIANLTRQPLMHQPGRVWEYSHATDVLGRVVEVASGQSLEAFFRSRILDPLGMADTDVWVPPEKRDRLAAAQVDPVTGVRQAMFPVERRPRWLWGGQGLVSTAADYARFCQMLLGGGRLGAARLLSRSAVALMTADHLPPDIGFGPNLLRIFGGLAPAPEVGYGFGLGVAVRTMPGRSPVPGHVGDYFWTGAFGTYFWIDPQEELFAILLLQGASDRTQYRYAMRQLTYAALL</sequence>
<dbReference type="PANTHER" id="PTHR43283">
    <property type="entry name" value="BETA-LACTAMASE-RELATED"/>
    <property type="match status" value="1"/>
</dbReference>
<keyword evidence="3" id="KW-1185">Reference proteome</keyword>
<dbReference type="GO" id="GO:0016787">
    <property type="term" value="F:hydrolase activity"/>
    <property type="evidence" value="ECO:0007669"/>
    <property type="project" value="UniProtKB-KW"/>
</dbReference>
<dbReference type="InterPro" id="IPR012338">
    <property type="entry name" value="Beta-lactam/transpept-like"/>
</dbReference>
<reference evidence="3" key="1">
    <citation type="submission" date="2018-06" db="EMBL/GenBank/DDBJ databases">
        <authorList>
            <person name="Khan S.A."/>
        </authorList>
    </citation>
    <scope>NUCLEOTIDE SEQUENCE [LARGE SCALE GENOMIC DNA]</scope>
    <source>
        <strain evidence="3">DB-1506</strain>
    </source>
</reference>
<accession>A0A327LZA2</accession>
<dbReference type="OrthoDB" id="5705574at2"/>
<protein>
    <submittedName>
        <fullName evidence="2">Serine hydrolase</fullName>
    </submittedName>
</protein>
<proteinExistence type="predicted"/>
<dbReference type="Proteomes" id="UP000249065">
    <property type="component" value="Unassembled WGS sequence"/>
</dbReference>
<name>A0A327LZA2_9PROT</name>
<gene>
    <name evidence="2" type="ORF">DOO78_21935</name>
</gene>
<dbReference type="PANTHER" id="PTHR43283:SF3">
    <property type="entry name" value="BETA-LACTAMASE FAMILY PROTEIN (AFU_ORTHOLOGUE AFUA_5G07500)"/>
    <property type="match status" value="1"/>
</dbReference>
<feature type="domain" description="Beta-lactamase-related" evidence="1">
    <location>
        <begin position="36"/>
        <end position="396"/>
    </location>
</feature>
<dbReference type="InterPro" id="IPR050789">
    <property type="entry name" value="Diverse_Enzym_Activities"/>
</dbReference>
<comment type="caution">
    <text evidence="2">The sequence shown here is derived from an EMBL/GenBank/DDBJ whole genome shotgun (WGS) entry which is preliminary data.</text>
</comment>
<dbReference type="AlphaFoldDB" id="A0A327LZA2"/>
<evidence type="ECO:0000313" key="2">
    <source>
        <dbReference type="EMBL" id="RAI56271.1"/>
    </source>
</evidence>